<gene>
    <name evidence="2" type="ORF">SAY86_013909</name>
</gene>
<evidence type="ECO:0000313" key="3">
    <source>
        <dbReference type="Proteomes" id="UP001346149"/>
    </source>
</evidence>
<dbReference type="CDD" id="cd06257">
    <property type="entry name" value="DnaJ"/>
    <property type="match status" value="1"/>
</dbReference>
<dbReference type="PANTHER" id="PTHR44240:SF33">
    <property type="entry name" value="OS03G0244950 PROTEIN"/>
    <property type="match status" value="1"/>
</dbReference>
<keyword evidence="3" id="KW-1185">Reference proteome</keyword>
<dbReference type="Gene3D" id="1.10.287.110">
    <property type="entry name" value="DnaJ domain"/>
    <property type="match status" value="1"/>
</dbReference>
<evidence type="ECO:0000313" key="2">
    <source>
        <dbReference type="EMBL" id="KAK4772134.1"/>
    </source>
</evidence>
<proteinExistence type="predicted"/>
<feature type="domain" description="J" evidence="1">
    <location>
        <begin position="60"/>
        <end position="131"/>
    </location>
</feature>
<accession>A0AAN7KT63</accession>
<dbReference type="PROSITE" id="PS50076">
    <property type="entry name" value="DNAJ_2"/>
    <property type="match status" value="1"/>
</dbReference>
<dbReference type="SUPFAM" id="SSF46565">
    <property type="entry name" value="Chaperone J-domain"/>
    <property type="match status" value="1"/>
</dbReference>
<comment type="caution">
    <text evidence="2">The sequence shown here is derived from an EMBL/GenBank/DDBJ whole genome shotgun (WGS) entry which is preliminary data.</text>
</comment>
<dbReference type="InterPro" id="IPR052276">
    <property type="entry name" value="Diphthamide-biosynth_chaperone"/>
</dbReference>
<protein>
    <recommendedName>
        <fullName evidence="1">J domain-containing protein</fullName>
    </recommendedName>
</protein>
<sequence>MLSISSPPTTPCCLTAAARPLRHLRPSQPLAAFTSSSETPSKFHASAPLQASDMAAARASFYDVLGIQVGATSQEIKTAYRRLARACHPDVADAVRPTTTKDAAGHEFMRIHAAYSTLSDPQKRAAYDGKLYCWRARPLTAVTSGGGSGLRGRSWETDQCW</sequence>
<dbReference type="SMART" id="SM00271">
    <property type="entry name" value="DnaJ"/>
    <property type="match status" value="1"/>
</dbReference>
<dbReference type="PRINTS" id="PR00625">
    <property type="entry name" value="JDOMAIN"/>
</dbReference>
<dbReference type="EMBL" id="JAXQNO010000020">
    <property type="protein sequence ID" value="KAK4772134.1"/>
    <property type="molecule type" value="Genomic_DNA"/>
</dbReference>
<name>A0AAN7KT63_TRANT</name>
<dbReference type="InterPro" id="IPR036869">
    <property type="entry name" value="J_dom_sf"/>
</dbReference>
<reference evidence="2 3" key="1">
    <citation type="journal article" date="2023" name="Hortic Res">
        <title>Pangenome of water caltrop reveals structural variations and asymmetric subgenome divergence after allopolyploidization.</title>
        <authorList>
            <person name="Zhang X."/>
            <person name="Chen Y."/>
            <person name="Wang L."/>
            <person name="Yuan Y."/>
            <person name="Fang M."/>
            <person name="Shi L."/>
            <person name="Lu R."/>
            <person name="Comes H.P."/>
            <person name="Ma Y."/>
            <person name="Chen Y."/>
            <person name="Huang G."/>
            <person name="Zhou Y."/>
            <person name="Zheng Z."/>
            <person name="Qiu Y."/>
        </authorList>
    </citation>
    <scope>NUCLEOTIDE SEQUENCE [LARGE SCALE GENOMIC DNA]</scope>
    <source>
        <strain evidence="2">F231</strain>
    </source>
</reference>
<organism evidence="2 3">
    <name type="scientific">Trapa natans</name>
    <name type="common">Water chestnut</name>
    <dbReference type="NCBI Taxonomy" id="22666"/>
    <lineage>
        <taxon>Eukaryota</taxon>
        <taxon>Viridiplantae</taxon>
        <taxon>Streptophyta</taxon>
        <taxon>Embryophyta</taxon>
        <taxon>Tracheophyta</taxon>
        <taxon>Spermatophyta</taxon>
        <taxon>Magnoliopsida</taxon>
        <taxon>eudicotyledons</taxon>
        <taxon>Gunneridae</taxon>
        <taxon>Pentapetalae</taxon>
        <taxon>rosids</taxon>
        <taxon>malvids</taxon>
        <taxon>Myrtales</taxon>
        <taxon>Lythraceae</taxon>
        <taxon>Trapa</taxon>
    </lineage>
</organism>
<dbReference type="PANTHER" id="PTHR44240">
    <property type="entry name" value="DNAJ DOMAIN (PROKARYOTIC HEAT SHOCK PROTEIN)-RELATED"/>
    <property type="match status" value="1"/>
</dbReference>
<dbReference type="InterPro" id="IPR001623">
    <property type="entry name" value="DnaJ_domain"/>
</dbReference>
<dbReference type="InterPro" id="IPR018253">
    <property type="entry name" value="DnaJ_domain_CS"/>
</dbReference>
<dbReference type="PROSITE" id="PS00636">
    <property type="entry name" value="DNAJ_1"/>
    <property type="match status" value="1"/>
</dbReference>
<evidence type="ECO:0000259" key="1">
    <source>
        <dbReference type="PROSITE" id="PS50076"/>
    </source>
</evidence>
<dbReference type="Pfam" id="PF00226">
    <property type="entry name" value="DnaJ"/>
    <property type="match status" value="1"/>
</dbReference>
<dbReference type="Proteomes" id="UP001346149">
    <property type="component" value="Unassembled WGS sequence"/>
</dbReference>
<dbReference type="AlphaFoldDB" id="A0AAN7KT63"/>